<proteinExistence type="predicted"/>
<sequence length="91" mass="10001">ACTNGSMDHYLSRHPILSYIAFMVRVAQLRGDSRDVKKGRDSRWSVVSKSSSSTRPSKATGFPSPKKYGPIESIGGPSKPSGFPSKVRRFK</sequence>
<gene>
    <name evidence="2" type="ORF">HAX54_022785</name>
</gene>
<evidence type="ECO:0000313" key="2">
    <source>
        <dbReference type="EMBL" id="MCD9638663.1"/>
    </source>
</evidence>
<dbReference type="EMBL" id="JACEIK010002752">
    <property type="protein sequence ID" value="MCD9638663.1"/>
    <property type="molecule type" value="Genomic_DNA"/>
</dbReference>
<name>A0ABS8UXB8_DATST</name>
<organism evidence="2 3">
    <name type="scientific">Datura stramonium</name>
    <name type="common">Jimsonweed</name>
    <name type="synonym">Common thornapple</name>
    <dbReference type="NCBI Taxonomy" id="4076"/>
    <lineage>
        <taxon>Eukaryota</taxon>
        <taxon>Viridiplantae</taxon>
        <taxon>Streptophyta</taxon>
        <taxon>Embryophyta</taxon>
        <taxon>Tracheophyta</taxon>
        <taxon>Spermatophyta</taxon>
        <taxon>Magnoliopsida</taxon>
        <taxon>eudicotyledons</taxon>
        <taxon>Gunneridae</taxon>
        <taxon>Pentapetalae</taxon>
        <taxon>asterids</taxon>
        <taxon>lamiids</taxon>
        <taxon>Solanales</taxon>
        <taxon>Solanaceae</taxon>
        <taxon>Solanoideae</taxon>
        <taxon>Datureae</taxon>
        <taxon>Datura</taxon>
    </lineage>
</organism>
<evidence type="ECO:0000256" key="1">
    <source>
        <dbReference type="SAM" id="MobiDB-lite"/>
    </source>
</evidence>
<reference evidence="2 3" key="1">
    <citation type="journal article" date="2021" name="BMC Genomics">
        <title>Datura genome reveals duplications of psychoactive alkaloid biosynthetic genes and high mutation rate following tissue culture.</title>
        <authorList>
            <person name="Rajewski A."/>
            <person name="Carter-House D."/>
            <person name="Stajich J."/>
            <person name="Litt A."/>
        </authorList>
    </citation>
    <scope>NUCLEOTIDE SEQUENCE [LARGE SCALE GENOMIC DNA]</scope>
    <source>
        <strain evidence="2">AR-01</strain>
    </source>
</reference>
<feature type="non-terminal residue" evidence="2">
    <location>
        <position position="1"/>
    </location>
</feature>
<accession>A0ABS8UXB8</accession>
<comment type="caution">
    <text evidence="2">The sequence shown here is derived from an EMBL/GenBank/DDBJ whole genome shotgun (WGS) entry which is preliminary data.</text>
</comment>
<keyword evidence="3" id="KW-1185">Reference proteome</keyword>
<feature type="compositionally biased region" description="Basic and acidic residues" evidence="1">
    <location>
        <begin position="32"/>
        <end position="43"/>
    </location>
</feature>
<evidence type="ECO:0000313" key="3">
    <source>
        <dbReference type="Proteomes" id="UP000823775"/>
    </source>
</evidence>
<feature type="region of interest" description="Disordered" evidence="1">
    <location>
        <begin position="32"/>
        <end position="91"/>
    </location>
</feature>
<dbReference type="Proteomes" id="UP000823775">
    <property type="component" value="Unassembled WGS sequence"/>
</dbReference>
<feature type="compositionally biased region" description="Low complexity" evidence="1">
    <location>
        <begin position="44"/>
        <end position="58"/>
    </location>
</feature>
<protein>
    <submittedName>
        <fullName evidence="2">Uncharacterized protein</fullName>
    </submittedName>
</protein>